<dbReference type="Proteomes" id="UP001054801">
    <property type="component" value="Chromosome"/>
</dbReference>
<accession>A0ABY3T4A4</accession>
<proteinExistence type="predicted"/>
<keyword evidence="1" id="KW-0812">Transmembrane</keyword>
<keyword evidence="1" id="KW-1133">Transmembrane helix</keyword>
<organism evidence="2 3">
    <name type="scientific">Thiothrix winogradskyi</name>
    <dbReference type="NCBI Taxonomy" id="96472"/>
    <lineage>
        <taxon>Bacteria</taxon>
        <taxon>Pseudomonadati</taxon>
        <taxon>Pseudomonadota</taxon>
        <taxon>Gammaproteobacteria</taxon>
        <taxon>Thiotrichales</taxon>
        <taxon>Thiotrichaceae</taxon>
        <taxon>Thiothrix</taxon>
    </lineage>
</organism>
<sequence>MTNNTSWWQGLVNAAVPLVWGASGAALTLGLLPSLLLKPVVAPELKLATVDIAKIMQEYHERVLRDPNSEAAVAHALEDSARAAAQIDPLLNYLVTEAHPGYTLVQPQALAYQGRVPDFTDEFRVLVQKRNGKFNQGLEGYGNTGTLEKSP</sequence>
<evidence type="ECO:0000313" key="3">
    <source>
        <dbReference type="Proteomes" id="UP001054801"/>
    </source>
</evidence>
<feature type="transmembrane region" description="Helical" evidence="1">
    <location>
        <begin position="14"/>
        <end position="37"/>
    </location>
</feature>
<evidence type="ECO:0000256" key="1">
    <source>
        <dbReference type="SAM" id="Phobius"/>
    </source>
</evidence>
<name>A0ABY3T4A4_9GAMM</name>
<reference evidence="2" key="1">
    <citation type="journal article" date="2022" name="Microorganisms">
        <title>Two New Species of Filamentous Sulfur Bacteria of the Genus Thiothrix, Thiothrix winogradskyi sp. nov. and 'Candidatus Thiothrix sulfatifontis' sp. nov.</title>
        <authorList>
            <person name="Ravin N.V."/>
            <person name="Rossetti S."/>
            <person name="Beletsky A.V."/>
            <person name="Kadnikov V.V."/>
            <person name="Rudenko T.S."/>
            <person name="Smolyakov D.D."/>
            <person name="Moskvitina M.I."/>
            <person name="Gureeva M.V."/>
            <person name="Mardanov A.V."/>
            <person name="Grabovich M.Y."/>
        </authorList>
    </citation>
    <scope>NUCLEOTIDE SEQUENCE</scope>
    <source>
        <strain evidence="2">CT3</strain>
    </source>
</reference>
<protein>
    <submittedName>
        <fullName evidence="2">Uncharacterized protein</fullName>
    </submittedName>
</protein>
<gene>
    <name evidence="2" type="ORF">L2Y54_10270</name>
</gene>
<dbReference type="EMBL" id="CP091244">
    <property type="protein sequence ID" value="UJS26401.1"/>
    <property type="molecule type" value="Genomic_DNA"/>
</dbReference>
<keyword evidence="1" id="KW-0472">Membrane</keyword>
<evidence type="ECO:0000313" key="2">
    <source>
        <dbReference type="EMBL" id="UJS26401.1"/>
    </source>
</evidence>
<keyword evidence="3" id="KW-1185">Reference proteome</keyword>
<dbReference type="RefSeq" id="WP_236501791.1">
    <property type="nucleotide sequence ID" value="NZ_CP091244.1"/>
</dbReference>